<evidence type="ECO:0000313" key="12">
    <source>
        <dbReference type="EMBL" id="UKJ88691.2"/>
    </source>
</evidence>
<evidence type="ECO:0000313" key="13">
    <source>
        <dbReference type="Proteomes" id="UP000244803"/>
    </source>
</evidence>
<evidence type="ECO:0000256" key="6">
    <source>
        <dbReference type="ARBA" id="ARBA00022827"/>
    </source>
</evidence>
<evidence type="ECO:0000256" key="4">
    <source>
        <dbReference type="ARBA" id="ARBA00022714"/>
    </source>
</evidence>
<feature type="domain" description="Rhodanese" evidence="10">
    <location>
        <begin position="191"/>
        <end position="238"/>
    </location>
</feature>
<dbReference type="PROSITE" id="PS51296">
    <property type="entry name" value="RIESKE"/>
    <property type="match status" value="1"/>
</dbReference>
<dbReference type="AlphaFoldDB" id="A0A976M595"/>
<dbReference type="GO" id="GO:0051537">
    <property type="term" value="F:2 iron, 2 sulfur cluster binding"/>
    <property type="evidence" value="ECO:0007669"/>
    <property type="project" value="UniProtKB-KW"/>
</dbReference>
<dbReference type="PANTHER" id="PTHR43557:SF2">
    <property type="entry name" value="RIESKE DOMAIN-CONTAINING PROTEIN-RELATED"/>
    <property type="match status" value="1"/>
</dbReference>
<keyword evidence="6" id="KW-0274">FAD</keyword>
<dbReference type="GO" id="GO:0046872">
    <property type="term" value="F:metal ion binding"/>
    <property type="evidence" value="ECO:0007669"/>
    <property type="project" value="UniProtKB-KW"/>
</dbReference>
<dbReference type="PANTHER" id="PTHR43557">
    <property type="entry name" value="APOPTOSIS-INDUCING FACTOR 1"/>
    <property type="match status" value="1"/>
</dbReference>
<dbReference type="Gene3D" id="3.30.390.30">
    <property type="match status" value="1"/>
</dbReference>
<dbReference type="PRINTS" id="PR00368">
    <property type="entry name" value="FADPNR"/>
</dbReference>
<dbReference type="CDD" id="cd03478">
    <property type="entry name" value="Rieske_AIFL_N"/>
    <property type="match status" value="1"/>
</dbReference>
<evidence type="ECO:0000256" key="5">
    <source>
        <dbReference type="ARBA" id="ARBA00022723"/>
    </source>
</evidence>
<evidence type="ECO:0000256" key="3">
    <source>
        <dbReference type="ARBA" id="ARBA00022630"/>
    </source>
</evidence>
<dbReference type="InterPro" id="IPR016156">
    <property type="entry name" value="FAD/NAD-linked_Rdtase_dimer_sf"/>
</dbReference>
<dbReference type="Pfam" id="PF00355">
    <property type="entry name" value="Rieske"/>
    <property type="match status" value="1"/>
</dbReference>
<evidence type="ECO:0000259" key="11">
    <source>
        <dbReference type="PROSITE" id="PS51296"/>
    </source>
</evidence>
<dbReference type="Pfam" id="PF07992">
    <property type="entry name" value="Pyr_redox_2"/>
    <property type="match status" value="1"/>
</dbReference>
<dbReference type="GO" id="GO:0005737">
    <property type="term" value="C:cytoplasm"/>
    <property type="evidence" value="ECO:0007669"/>
    <property type="project" value="TreeGrafter"/>
</dbReference>
<dbReference type="SUPFAM" id="SSF51905">
    <property type="entry name" value="FAD/NAD(P)-binding domain"/>
    <property type="match status" value="2"/>
</dbReference>
<dbReference type="Gene3D" id="3.50.50.60">
    <property type="entry name" value="FAD/NAD(P)-binding domain"/>
    <property type="match status" value="2"/>
</dbReference>
<dbReference type="InterPro" id="IPR023753">
    <property type="entry name" value="FAD/NAD-binding_dom"/>
</dbReference>
<organism evidence="12 13">
    <name type="scientific">Theileria orientalis</name>
    <dbReference type="NCBI Taxonomy" id="68886"/>
    <lineage>
        <taxon>Eukaryota</taxon>
        <taxon>Sar</taxon>
        <taxon>Alveolata</taxon>
        <taxon>Apicomplexa</taxon>
        <taxon>Aconoidasida</taxon>
        <taxon>Piroplasmida</taxon>
        <taxon>Theileriidae</taxon>
        <taxon>Theileria</taxon>
    </lineage>
</organism>
<proteinExistence type="inferred from homology"/>
<reference evidence="12" key="1">
    <citation type="submission" date="2022-07" db="EMBL/GenBank/DDBJ databases">
        <title>Evaluation of T. orientalis genome assembly methods using nanopore sequencing and analysis of variation between genomes.</title>
        <authorList>
            <person name="Yam J."/>
            <person name="Micallef M.L."/>
            <person name="Liu M."/>
            <person name="Djordjevic S.P."/>
            <person name="Bogema D.R."/>
            <person name="Jenkins C."/>
        </authorList>
    </citation>
    <scope>NUCLEOTIDE SEQUENCE</scope>
    <source>
        <strain evidence="12">Fish Creek</strain>
    </source>
</reference>
<keyword evidence="8" id="KW-0408">Iron</keyword>
<evidence type="ECO:0000256" key="8">
    <source>
        <dbReference type="ARBA" id="ARBA00023004"/>
    </source>
</evidence>
<sequence>MKFLNQIVFKNLRHIYYSRRSFSSIVPCVITTGNKGWKYKYGFYLGVPTLLGLPYVAYSAMKSYILCNGFEKVELGDVDEFKEGESKQIKIYNGKDTVLVTNVKGRIYVTGSSCPHYSASFVDGAVTDELLVCPWHNAKFQLKDGSCVNGPCFDGIATYEPVVENGKLYAMLPPTPLPLEVPMKKEKTKGRDSRVFVICGAGASAHAAAETLRLKGFTGRILMYGDENYLPYYRPYLSKAFTKDYERVPEQQALRSREFYKNNHIELYTGKAVTLVNDKDHTVTLSDGTVVKYDKVLVATGSKSYRLPISKDRNYENLFTIRTIDDLNGLSRFIKPNSNVVIVGANFIGCELSSALKPTGANLTVLTNTETPLETVVGKRIGGVVAKLMEKNGVTFLPNCTVKKYNAKGNKVNEIVLDTDETLKADVVIEGVGCKVDASILPCAKLAPNGTVLVDESFRCNGCTDVFGSGDFVSYPYHRTGKHVSIKHWNVALQHGRVAAENMLDKNTKMTMVPFFWSNFFKTGFRFAGVTDGTEDLIFEGDVEKNKFAAYYTKDKKVVAVLAMGMDDFAAHVTEAFDKNCMPSTAALKLGAANSMSIMACLNKLKVA</sequence>
<dbReference type="InterPro" id="IPR036922">
    <property type="entry name" value="Rieske_2Fe-2S_sf"/>
</dbReference>
<keyword evidence="4" id="KW-0001">2Fe-2S</keyword>
<dbReference type="InterPro" id="IPR050446">
    <property type="entry name" value="FAD-oxidoreductase/Apoptosis"/>
</dbReference>
<dbReference type="Pfam" id="PF14759">
    <property type="entry name" value="Reductase_C"/>
    <property type="match status" value="1"/>
</dbReference>
<keyword evidence="5" id="KW-0479">Metal-binding</keyword>
<accession>A0A976M595</accession>
<protein>
    <submittedName>
        <fullName evidence="12">Ferrodoxin reductase-like protein</fullName>
    </submittedName>
</protein>
<dbReference type="SUPFAM" id="SSF50022">
    <property type="entry name" value="ISP domain"/>
    <property type="match status" value="1"/>
</dbReference>
<keyword evidence="7" id="KW-0560">Oxidoreductase</keyword>
<keyword evidence="9" id="KW-0411">Iron-sulfur</keyword>
<evidence type="ECO:0000256" key="7">
    <source>
        <dbReference type="ARBA" id="ARBA00023002"/>
    </source>
</evidence>
<comment type="cofactor">
    <cofactor evidence="1">
        <name>FAD</name>
        <dbReference type="ChEBI" id="CHEBI:57692"/>
    </cofactor>
</comment>
<dbReference type="EMBL" id="CP056066">
    <property type="protein sequence ID" value="UKJ88691.2"/>
    <property type="molecule type" value="Genomic_DNA"/>
</dbReference>
<dbReference type="InterPro" id="IPR036188">
    <property type="entry name" value="FAD/NAD-bd_sf"/>
</dbReference>
<dbReference type="OrthoDB" id="432169at2759"/>
<dbReference type="InterPro" id="IPR017941">
    <property type="entry name" value="Rieske_2Fe-2S"/>
</dbReference>
<evidence type="ECO:0000256" key="1">
    <source>
        <dbReference type="ARBA" id="ARBA00001974"/>
    </source>
</evidence>
<dbReference type="InterPro" id="IPR028202">
    <property type="entry name" value="Reductase_C"/>
</dbReference>
<comment type="similarity">
    <text evidence="2">Belongs to the FAD-dependent oxidoreductase family.</text>
</comment>
<dbReference type="Gene3D" id="2.102.10.10">
    <property type="entry name" value="Rieske [2Fe-2S] iron-sulphur domain"/>
    <property type="match status" value="1"/>
</dbReference>
<dbReference type="Proteomes" id="UP000244803">
    <property type="component" value="Chromosome 3"/>
</dbReference>
<feature type="domain" description="Rieske" evidence="11">
    <location>
        <begin position="73"/>
        <end position="170"/>
    </location>
</feature>
<gene>
    <name evidence="12" type="ORF">MACJ_001935</name>
</gene>
<dbReference type="InterPro" id="IPR001763">
    <property type="entry name" value="Rhodanese-like_dom"/>
</dbReference>
<dbReference type="SUPFAM" id="SSF55424">
    <property type="entry name" value="FAD/NAD-linked reductases, dimerisation (C-terminal) domain"/>
    <property type="match status" value="1"/>
</dbReference>
<evidence type="ECO:0000259" key="10">
    <source>
        <dbReference type="PROSITE" id="PS50206"/>
    </source>
</evidence>
<name>A0A976M595_THEOR</name>
<keyword evidence="3" id="KW-0285">Flavoprotein</keyword>
<evidence type="ECO:0000256" key="2">
    <source>
        <dbReference type="ARBA" id="ARBA00006442"/>
    </source>
</evidence>
<dbReference type="PROSITE" id="PS50206">
    <property type="entry name" value="RHODANESE_3"/>
    <property type="match status" value="1"/>
</dbReference>
<dbReference type="GO" id="GO:0016651">
    <property type="term" value="F:oxidoreductase activity, acting on NAD(P)H"/>
    <property type="evidence" value="ECO:0007669"/>
    <property type="project" value="TreeGrafter"/>
</dbReference>
<evidence type="ECO:0000256" key="9">
    <source>
        <dbReference type="ARBA" id="ARBA00023014"/>
    </source>
</evidence>
<dbReference type="PRINTS" id="PR00411">
    <property type="entry name" value="PNDRDTASEI"/>
</dbReference>